<dbReference type="PANTHER" id="PTHR12378:SF80">
    <property type="entry name" value="IP06716P-RELATED"/>
    <property type="match status" value="1"/>
</dbReference>
<dbReference type="EMBL" id="CAUYUJ010017982">
    <property type="protein sequence ID" value="CAK0879623.1"/>
    <property type="molecule type" value="Genomic_DNA"/>
</dbReference>
<evidence type="ECO:0000256" key="4">
    <source>
        <dbReference type="SAM" id="MobiDB-lite"/>
    </source>
</evidence>
<evidence type="ECO:0000256" key="1">
    <source>
        <dbReference type="ARBA" id="ARBA00008140"/>
    </source>
</evidence>
<gene>
    <name evidence="6" type="ORF">PCOR1329_LOCUS63005</name>
</gene>
<dbReference type="SMART" id="SM01179">
    <property type="entry name" value="DUF862"/>
    <property type="match status" value="1"/>
</dbReference>
<feature type="domain" description="PPPDE" evidence="5">
    <location>
        <begin position="78"/>
        <end position="216"/>
    </location>
</feature>
<comment type="caution">
    <text evidence="6">The sequence shown here is derived from an EMBL/GenBank/DDBJ whole genome shotgun (WGS) entry which is preliminary data.</text>
</comment>
<evidence type="ECO:0000256" key="3">
    <source>
        <dbReference type="ARBA" id="ARBA00022801"/>
    </source>
</evidence>
<protein>
    <recommendedName>
        <fullName evidence="5">PPPDE domain-containing protein</fullName>
    </recommendedName>
</protein>
<comment type="similarity">
    <text evidence="1">Belongs to the DeSI family.</text>
</comment>
<proteinExistence type="inferred from homology"/>
<dbReference type="Gene3D" id="3.90.1720.30">
    <property type="entry name" value="PPPDE domains"/>
    <property type="match status" value="1"/>
</dbReference>
<dbReference type="InterPro" id="IPR008580">
    <property type="entry name" value="PPPDE_dom"/>
</dbReference>
<keyword evidence="7" id="KW-1185">Reference proteome</keyword>
<keyword evidence="3" id="KW-0378">Hydrolase</keyword>
<feature type="region of interest" description="Disordered" evidence="4">
    <location>
        <begin position="1"/>
        <end position="39"/>
    </location>
</feature>
<accession>A0ABN9W0V2</accession>
<name>A0ABN9W0V2_9DINO</name>
<evidence type="ECO:0000313" key="6">
    <source>
        <dbReference type="EMBL" id="CAK0879623.1"/>
    </source>
</evidence>
<dbReference type="Pfam" id="PF05903">
    <property type="entry name" value="Peptidase_C97"/>
    <property type="match status" value="1"/>
</dbReference>
<dbReference type="Proteomes" id="UP001189429">
    <property type="component" value="Unassembled WGS sequence"/>
</dbReference>
<keyword evidence="2" id="KW-0645">Protease</keyword>
<evidence type="ECO:0000256" key="2">
    <source>
        <dbReference type="ARBA" id="ARBA00022670"/>
    </source>
</evidence>
<evidence type="ECO:0000313" key="7">
    <source>
        <dbReference type="Proteomes" id="UP001189429"/>
    </source>
</evidence>
<reference evidence="6" key="1">
    <citation type="submission" date="2023-10" db="EMBL/GenBank/DDBJ databases">
        <authorList>
            <person name="Chen Y."/>
            <person name="Shah S."/>
            <person name="Dougan E. K."/>
            <person name="Thang M."/>
            <person name="Chan C."/>
        </authorList>
    </citation>
    <scope>NUCLEOTIDE SEQUENCE [LARGE SCALE GENOMIC DNA]</scope>
</reference>
<sequence length="270" mass="28482">MVHGPGGPRAARPPPPAGQGYAAYGVGVPSDAPQAAGDRQAAPLPIDARRLAAGAAPGRVLAAGATPALQAGPAGAAAPVTLHIYDVSNKRRVRFANNVLGLMGSGAYHAAVEVYGREWSYGWKAGGSGVFSTTPGGCQAHHYRKPIPMGNTECTQDQVYDILQSMAAEWRGKDYNLLRHNCTHFSDTFCQAMGLEGLPRWVMSLAASGTKLQEANHLGYEARSGSPDGHTGYGDLPRGLLELGRSRREEVGGWRLFDFTRGIGVLCGCE</sequence>
<dbReference type="PANTHER" id="PTHR12378">
    <property type="entry name" value="DESUMOYLATING ISOPEPTIDASE"/>
    <property type="match status" value="1"/>
</dbReference>
<evidence type="ECO:0000259" key="5">
    <source>
        <dbReference type="PROSITE" id="PS51858"/>
    </source>
</evidence>
<organism evidence="6 7">
    <name type="scientific">Prorocentrum cordatum</name>
    <dbReference type="NCBI Taxonomy" id="2364126"/>
    <lineage>
        <taxon>Eukaryota</taxon>
        <taxon>Sar</taxon>
        <taxon>Alveolata</taxon>
        <taxon>Dinophyceae</taxon>
        <taxon>Prorocentrales</taxon>
        <taxon>Prorocentraceae</taxon>
        <taxon>Prorocentrum</taxon>
    </lineage>
</organism>
<dbReference type="PROSITE" id="PS51858">
    <property type="entry name" value="PPPDE"/>
    <property type="match status" value="1"/>
</dbReference>
<dbReference type="InterPro" id="IPR042266">
    <property type="entry name" value="PPPDE_sf"/>
</dbReference>
<feature type="compositionally biased region" description="Low complexity" evidence="4">
    <location>
        <begin position="18"/>
        <end position="29"/>
    </location>
</feature>